<gene>
    <name evidence="2" type="primary">agn1_2</name>
    <name evidence="2" type="ORF">DIS24_g9928</name>
</gene>
<dbReference type="InterPro" id="IPR005197">
    <property type="entry name" value="Glyco_hydro_71"/>
</dbReference>
<evidence type="ECO:0000313" key="3">
    <source>
        <dbReference type="Proteomes" id="UP001175001"/>
    </source>
</evidence>
<dbReference type="Gene3D" id="3.40.390.10">
    <property type="entry name" value="Collagenase (Catalytic Domain)"/>
    <property type="match status" value="1"/>
</dbReference>
<evidence type="ECO:0000256" key="1">
    <source>
        <dbReference type="SAM" id="SignalP"/>
    </source>
</evidence>
<dbReference type="Pfam" id="PF03659">
    <property type="entry name" value="Glyco_hydro_71"/>
    <property type="match status" value="1"/>
</dbReference>
<sequence length="812" mass="91799">MALNRGFMATLVSFLVLTIANLGVAKAVTRGVFAHYMVGNVYEDHAHQDIKDASAMGLDGFALNIGDPSQAFVRQTLNYMFDYARDNYPDFKLFISMDLWAAGSAKKGLDDFDGLLRDYMGHGAYYKGPNGYPFVSTFADGGLHNTTWMDWRNKWANEIYFVPDFDGTEGYYLSDPAWWEYWGDVVDGIFSWESTWPLRGSTQTSYWKNESWVREGAFSHEKAYMMGLSMLQYKNSYETNLYRAGEDNLSWRLFNLQQMSPAPEYIEILTWNDGPESHYIGNIWPEQNNETAPTRYATQANFPHDGIRPLLSSFISSYKAGKEVMEPPTGYDAVGALWYKSIHSSTVCPDTDDLTSKKPDGYSAASDLLTWAVIVSSIGGPYSIRGFSGGQELQTFYLTPGYNFGTFSSLQEGDQRMELLDGTGKVIMVASGGRCVTSTCPDGIYNLNPQILELTMDTSEKTCTEPITDIYPPISTTAKYGTRLFGFTDCTPGYKKDIERAYDDFHRLTSQKGVGEKIDWTSAAALEFLAPPLENQDQQAQIQDVFAKASTIYPGFYFNPWQNWIKVRCDDPFNKCPIICNQEDYGTLNAYSSNNDVDEIDYPMVNFCPRFFTMPGLDQVVESAAGLTKYKYNMNKYANQAHTLLHEFLHLHLVADTENDTPNPDIYDLRINWRAYNKDDTGRRPSHPAGYYVQRNADNLAFFALAEWVRSKKGYYPYIPVIRRQELTRDPTVPSGRVAYDTQDGDLVISSDEEISPFDQCSTYADLAADGSEITRESLNLTALIDLSAYPTAYQQELAEFLEMYDALGDDE</sequence>
<dbReference type="GO" id="GO:0051118">
    <property type="term" value="F:glucan endo-1,3-alpha-glucosidase activity"/>
    <property type="evidence" value="ECO:0007669"/>
    <property type="project" value="InterPro"/>
</dbReference>
<dbReference type="GO" id="GO:0008237">
    <property type="term" value="F:metallopeptidase activity"/>
    <property type="evidence" value="ECO:0007669"/>
    <property type="project" value="InterPro"/>
</dbReference>
<dbReference type="AlphaFoldDB" id="A0AA39XRF0"/>
<dbReference type="Proteomes" id="UP001175001">
    <property type="component" value="Unassembled WGS sequence"/>
</dbReference>
<dbReference type="CDD" id="cd11577">
    <property type="entry name" value="GH71"/>
    <property type="match status" value="1"/>
</dbReference>
<keyword evidence="3" id="KW-1185">Reference proteome</keyword>
<feature type="signal peptide" evidence="1">
    <location>
        <begin position="1"/>
        <end position="25"/>
    </location>
</feature>
<dbReference type="InterPro" id="IPR024079">
    <property type="entry name" value="MetalloPept_cat_dom_sf"/>
</dbReference>
<feature type="chain" id="PRO_5041325686" evidence="1">
    <location>
        <begin position="26"/>
        <end position="812"/>
    </location>
</feature>
<accession>A0AA39XRF0</accession>
<name>A0AA39XRF0_9PEZI</name>
<dbReference type="Gene3D" id="3.20.20.80">
    <property type="entry name" value="Glycosidases"/>
    <property type="match status" value="1"/>
</dbReference>
<proteinExistence type="predicted"/>
<evidence type="ECO:0000313" key="2">
    <source>
        <dbReference type="EMBL" id="KAK0638321.1"/>
    </source>
</evidence>
<organism evidence="2 3">
    <name type="scientific">Lasiodiplodia hormozganensis</name>
    <dbReference type="NCBI Taxonomy" id="869390"/>
    <lineage>
        <taxon>Eukaryota</taxon>
        <taxon>Fungi</taxon>
        <taxon>Dikarya</taxon>
        <taxon>Ascomycota</taxon>
        <taxon>Pezizomycotina</taxon>
        <taxon>Dothideomycetes</taxon>
        <taxon>Dothideomycetes incertae sedis</taxon>
        <taxon>Botryosphaeriales</taxon>
        <taxon>Botryosphaeriaceae</taxon>
        <taxon>Lasiodiplodia</taxon>
    </lineage>
</organism>
<reference evidence="2" key="1">
    <citation type="submission" date="2023-06" db="EMBL/GenBank/DDBJ databases">
        <title>Multi-omics analyses reveal the molecular pathogenesis toolkit of Lasiodiplodia hormozganensis, a cross-kingdom pathogen.</title>
        <authorList>
            <person name="Felix C."/>
            <person name="Meneses R."/>
            <person name="Goncalves M.F.M."/>
            <person name="Tilleman L."/>
            <person name="Duarte A.S."/>
            <person name="Jorrin-Novo J.V."/>
            <person name="Van De Peer Y."/>
            <person name="Deforce D."/>
            <person name="Van Nieuwerburgh F."/>
            <person name="Esteves A.C."/>
            <person name="Alves A."/>
        </authorList>
    </citation>
    <scope>NUCLEOTIDE SEQUENCE</scope>
    <source>
        <strain evidence="2">CBS 339.90</strain>
    </source>
</reference>
<comment type="caution">
    <text evidence="2">The sequence shown here is derived from an EMBL/GenBank/DDBJ whole genome shotgun (WGS) entry which is preliminary data.</text>
</comment>
<dbReference type="SUPFAM" id="SSF55486">
    <property type="entry name" value="Metalloproteases ('zincins'), catalytic domain"/>
    <property type="match status" value="1"/>
</dbReference>
<dbReference type="EMBL" id="JAUJDW010000096">
    <property type="protein sequence ID" value="KAK0638321.1"/>
    <property type="molecule type" value="Genomic_DNA"/>
</dbReference>
<keyword evidence="1" id="KW-0732">Signal</keyword>
<protein>
    <submittedName>
        <fullName evidence="2">Glucan endo-1</fullName>
    </submittedName>
</protein>